<keyword evidence="6 7" id="KW-0472">Membrane</keyword>
<dbReference type="SUPFAM" id="SSF103473">
    <property type="entry name" value="MFS general substrate transporter"/>
    <property type="match status" value="1"/>
</dbReference>
<dbReference type="EMBL" id="VCQU01000004">
    <property type="protein sequence ID" value="NMN95925.1"/>
    <property type="molecule type" value="Genomic_DNA"/>
</dbReference>
<dbReference type="InterPro" id="IPR036259">
    <property type="entry name" value="MFS_trans_sf"/>
</dbReference>
<dbReference type="InterPro" id="IPR011701">
    <property type="entry name" value="MFS"/>
</dbReference>
<evidence type="ECO:0000256" key="6">
    <source>
        <dbReference type="ARBA" id="ARBA00023136"/>
    </source>
</evidence>
<keyword evidence="3" id="KW-1003">Cell membrane</keyword>
<dbReference type="NCBIfam" id="TIGR00711">
    <property type="entry name" value="efflux_EmrB"/>
    <property type="match status" value="1"/>
</dbReference>
<dbReference type="PROSITE" id="PS00216">
    <property type="entry name" value="SUGAR_TRANSPORT_1"/>
    <property type="match status" value="1"/>
</dbReference>
<dbReference type="RefSeq" id="WP_169587350.1">
    <property type="nucleotide sequence ID" value="NZ_VCQU01000004.1"/>
</dbReference>
<feature type="transmembrane region" description="Helical" evidence="7">
    <location>
        <begin position="247"/>
        <end position="264"/>
    </location>
</feature>
<feature type="transmembrane region" description="Helical" evidence="7">
    <location>
        <begin position="345"/>
        <end position="368"/>
    </location>
</feature>
<proteinExistence type="predicted"/>
<feature type="transmembrane region" description="Helical" evidence="7">
    <location>
        <begin position="66"/>
        <end position="83"/>
    </location>
</feature>
<evidence type="ECO:0000256" key="4">
    <source>
        <dbReference type="ARBA" id="ARBA00022692"/>
    </source>
</evidence>
<dbReference type="CDD" id="cd17321">
    <property type="entry name" value="MFS_MMR_MDR_like"/>
    <property type="match status" value="1"/>
</dbReference>
<reference evidence="9 10" key="2">
    <citation type="submission" date="2020-06" db="EMBL/GenBank/DDBJ databases">
        <title>Antribacter stalactiti gen. nov., sp. nov., a new member of the family Nacardiaceae isolated from a cave.</title>
        <authorList>
            <person name="Kim I.S."/>
        </authorList>
    </citation>
    <scope>NUCLEOTIDE SEQUENCE [LARGE SCALE GENOMIC DNA]</scope>
    <source>
        <strain evidence="9 10">YC2-7</strain>
    </source>
</reference>
<dbReference type="PROSITE" id="PS50850">
    <property type="entry name" value="MFS"/>
    <property type="match status" value="1"/>
</dbReference>
<name>A0A848KAK6_9NOCA</name>
<dbReference type="PANTHER" id="PTHR42718:SF46">
    <property type="entry name" value="BLR6921 PROTEIN"/>
    <property type="match status" value="1"/>
</dbReference>
<keyword evidence="5 7" id="KW-1133">Transmembrane helix</keyword>
<evidence type="ECO:0000256" key="1">
    <source>
        <dbReference type="ARBA" id="ARBA00004651"/>
    </source>
</evidence>
<feature type="transmembrane region" description="Helical" evidence="7">
    <location>
        <begin position="184"/>
        <end position="205"/>
    </location>
</feature>
<dbReference type="Proteomes" id="UP000535543">
    <property type="component" value="Unassembled WGS sequence"/>
</dbReference>
<dbReference type="GO" id="GO:0005886">
    <property type="term" value="C:plasma membrane"/>
    <property type="evidence" value="ECO:0007669"/>
    <property type="project" value="UniProtKB-SubCell"/>
</dbReference>
<evidence type="ECO:0000259" key="8">
    <source>
        <dbReference type="PROSITE" id="PS50850"/>
    </source>
</evidence>
<dbReference type="InterPro" id="IPR005829">
    <property type="entry name" value="Sugar_transporter_CS"/>
</dbReference>
<evidence type="ECO:0000313" key="9">
    <source>
        <dbReference type="EMBL" id="NMN95925.1"/>
    </source>
</evidence>
<feature type="transmembrane region" description="Helical" evidence="7">
    <location>
        <begin position="374"/>
        <end position="397"/>
    </location>
</feature>
<dbReference type="GO" id="GO:0022857">
    <property type="term" value="F:transmembrane transporter activity"/>
    <property type="evidence" value="ECO:0007669"/>
    <property type="project" value="InterPro"/>
</dbReference>
<dbReference type="PANTHER" id="PTHR42718">
    <property type="entry name" value="MAJOR FACILITATOR SUPERFAMILY MULTIDRUG TRANSPORTER MFSC"/>
    <property type="match status" value="1"/>
</dbReference>
<dbReference type="InterPro" id="IPR004638">
    <property type="entry name" value="EmrB-like"/>
</dbReference>
<evidence type="ECO:0000256" key="3">
    <source>
        <dbReference type="ARBA" id="ARBA00022475"/>
    </source>
</evidence>
<feature type="transmembrane region" description="Helical" evidence="7">
    <location>
        <begin position="27"/>
        <end position="54"/>
    </location>
</feature>
<dbReference type="AlphaFoldDB" id="A0A848KAK6"/>
<evidence type="ECO:0000313" key="10">
    <source>
        <dbReference type="Proteomes" id="UP000535543"/>
    </source>
</evidence>
<feature type="domain" description="Major facilitator superfamily (MFS) profile" evidence="8">
    <location>
        <begin position="29"/>
        <end position="487"/>
    </location>
</feature>
<feature type="transmembrane region" description="Helical" evidence="7">
    <location>
        <begin position="285"/>
        <end position="308"/>
    </location>
</feature>
<keyword evidence="2" id="KW-0813">Transport</keyword>
<keyword evidence="4 7" id="KW-0812">Transmembrane</keyword>
<comment type="subcellular location">
    <subcellularLocation>
        <location evidence="1">Cell membrane</location>
        <topology evidence="1">Multi-pass membrane protein</topology>
    </subcellularLocation>
</comment>
<dbReference type="Gene3D" id="1.20.1720.10">
    <property type="entry name" value="Multidrug resistance protein D"/>
    <property type="match status" value="1"/>
</dbReference>
<accession>A0A848KAK6</accession>
<gene>
    <name evidence="9" type="ORF">FGL95_12865</name>
</gene>
<dbReference type="Gene3D" id="1.20.1250.20">
    <property type="entry name" value="MFS general substrate transporter like domains"/>
    <property type="match status" value="1"/>
</dbReference>
<organism evidence="9 10">
    <name type="scientific">Antrihabitans stalactiti</name>
    <dbReference type="NCBI Taxonomy" id="2584121"/>
    <lineage>
        <taxon>Bacteria</taxon>
        <taxon>Bacillati</taxon>
        <taxon>Actinomycetota</taxon>
        <taxon>Actinomycetes</taxon>
        <taxon>Mycobacteriales</taxon>
        <taxon>Nocardiaceae</taxon>
        <taxon>Antrihabitans</taxon>
    </lineage>
</organism>
<comment type="caution">
    <text evidence="9">The sequence shown here is derived from an EMBL/GenBank/DDBJ whole genome shotgun (WGS) entry which is preliminary data.</text>
</comment>
<reference evidence="9 10" key="1">
    <citation type="submission" date="2019-05" db="EMBL/GenBank/DDBJ databases">
        <authorList>
            <person name="Lee S.D."/>
        </authorList>
    </citation>
    <scope>NUCLEOTIDE SEQUENCE [LARGE SCALE GENOMIC DNA]</scope>
    <source>
        <strain evidence="9 10">YC2-7</strain>
    </source>
</reference>
<feature type="transmembrane region" description="Helical" evidence="7">
    <location>
        <begin position="95"/>
        <end position="114"/>
    </location>
</feature>
<evidence type="ECO:0000256" key="5">
    <source>
        <dbReference type="ARBA" id="ARBA00022989"/>
    </source>
</evidence>
<evidence type="ECO:0000256" key="2">
    <source>
        <dbReference type="ARBA" id="ARBA00022448"/>
    </source>
</evidence>
<dbReference type="Pfam" id="PF07690">
    <property type="entry name" value="MFS_1"/>
    <property type="match status" value="1"/>
</dbReference>
<feature type="transmembrane region" description="Helical" evidence="7">
    <location>
        <begin position="464"/>
        <end position="483"/>
    </location>
</feature>
<feature type="transmembrane region" description="Helical" evidence="7">
    <location>
        <begin position="314"/>
        <end position="333"/>
    </location>
</feature>
<feature type="transmembrane region" description="Helical" evidence="7">
    <location>
        <begin position="120"/>
        <end position="142"/>
    </location>
</feature>
<feature type="transmembrane region" description="Helical" evidence="7">
    <location>
        <begin position="422"/>
        <end position="444"/>
    </location>
</feature>
<dbReference type="InterPro" id="IPR020846">
    <property type="entry name" value="MFS_dom"/>
</dbReference>
<feature type="transmembrane region" description="Helical" evidence="7">
    <location>
        <begin position="154"/>
        <end position="172"/>
    </location>
</feature>
<protein>
    <submittedName>
        <fullName evidence="9">MFS transporter</fullName>
    </submittedName>
</protein>
<feature type="transmembrane region" description="Helical" evidence="7">
    <location>
        <begin position="217"/>
        <end position="235"/>
    </location>
</feature>
<evidence type="ECO:0000256" key="7">
    <source>
        <dbReference type="SAM" id="Phobius"/>
    </source>
</evidence>
<sequence>MTTATIEAETPPATSLASRRGSHAARWWVLGVLGLSQLMVVLDATVVNIALPAAQHSLGFSDANRQWVVTAYALAFGSLLLLGGRLSDLFGRRTMFLTGLAGFAVASAVGGAATSFEMLVIARAGQGVFGAMLAPAALSLLTVTFTEPRERAKAFGIFGAIAGAGGAIGMLLGGMLTEWASWRWAMYVNLIFAAVAIVGASLLLAKHVSGNRPKLDLPGTFTVTGALFSIVYGFSQAESQGWGDYSTIGWLTVGVVLLAVFVTIQRRVANPLLPLRIVLDRTRGASYLAVFVVGAGMFAVFLFLTYYLQLILGFSPIMTGLAFLPMVAAMVLSSVTSSQIFLPKIGARVLMTTGMIVGAAGMAFLTQIDVDSTYALHILPGLLLMGLGLGASMATAFQGATSRVEHEDAGVASAMVNTMQQVGGSIGTALLSTIAATASTNFLAGKALSPDTAAHAAVASYTATFWWATGIFLIGAVISAVLLRNEVPAPSEGELVLAVH</sequence>
<keyword evidence="10" id="KW-1185">Reference proteome</keyword>